<reference evidence="2 3" key="1">
    <citation type="submission" date="2020-08" db="EMBL/GenBank/DDBJ databases">
        <title>Genome public.</title>
        <authorList>
            <person name="Liu C."/>
            <person name="Sun Q."/>
        </authorList>
    </citation>
    <scope>NUCLEOTIDE SEQUENCE [LARGE SCALE GENOMIC DNA]</scope>
    <source>
        <strain evidence="2 3">NSJ-10</strain>
    </source>
</reference>
<dbReference type="GO" id="GO:0003677">
    <property type="term" value="F:DNA binding"/>
    <property type="evidence" value="ECO:0007669"/>
    <property type="project" value="UniProtKB-KW"/>
</dbReference>
<keyword evidence="3" id="KW-1185">Reference proteome</keyword>
<dbReference type="Gene3D" id="2.40.50.1020">
    <property type="entry name" value="LytTr DNA-binding domain"/>
    <property type="match status" value="1"/>
</dbReference>
<accession>A0A8I0AJC8</accession>
<feature type="domain" description="HTH LytTR-type" evidence="1">
    <location>
        <begin position="158"/>
        <end position="257"/>
    </location>
</feature>
<dbReference type="PANTHER" id="PTHR37299">
    <property type="entry name" value="TRANSCRIPTIONAL REGULATOR-RELATED"/>
    <property type="match status" value="1"/>
</dbReference>
<keyword evidence="2" id="KW-0238">DNA-binding</keyword>
<name>A0A8I0AJC8_9FIRM</name>
<gene>
    <name evidence="2" type="ORF">H8S09_03560</name>
</gene>
<dbReference type="PANTHER" id="PTHR37299:SF1">
    <property type="entry name" value="STAGE 0 SPORULATION PROTEIN A HOMOLOG"/>
    <property type="match status" value="1"/>
</dbReference>
<protein>
    <submittedName>
        <fullName evidence="2">LytTR family transcriptional regulator DNA-binding domain-containing protein</fullName>
    </submittedName>
</protein>
<dbReference type="RefSeq" id="WP_186847388.1">
    <property type="nucleotide sequence ID" value="NZ_JACOOX010000002.1"/>
</dbReference>
<dbReference type="PROSITE" id="PS50930">
    <property type="entry name" value="HTH_LYTTR"/>
    <property type="match status" value="1"/>
</dbReference>
<evidence type="ECO:0000313" key="3">
    <source>
        <dbReference type="Proteomes" id="UP000615234"/>
    </source>
</evidence>
<dbReference type="Proteomes" id="UP000615234">
    <property type="component" value="Unassembled WGS sequence"/>
</dbReference>
<organism evidence="2 3">
    <name type="scientific">Coprococcus hominis</name>
    <name type="common">ex Liu et al. 2022</name>
    <dbReference type="NCBI Taxonomy" id="2763039"/>
    <lineage>
        <taxon>Bacteria</taxon>
        <taxon>Bacillati</taxon>
        <taxon>Bacillota</taxon>
        <taxon>Clostridia</taxon>
        <taxon>Lachnospirales</taxon>
        <taxon>Lachnospiraceae</taxon>
        <taxon>Coprococcus</taxon>
    </lineage>
</organism>
<proteinExistence type="predicted"/>
<comment type="caution">
    <text evidence="2">The sequence shown here is derived from an EMBL/GenBank/DDBJ whole genome shotgun (WGS) entry which is preliminary data.</text>
</comment>
<sequence length="268" mass="31095">MTIQDFVSLSGEILTQYYDNNITPFLDACHEDILWIGPAEKQVIRTKKVLINTFLSEQHKLKFVLHDLVITPLATTSNRVVEIIMFFMVDTIWPDNSMNRVNQRIHLSWIMNNGVPQIRLCHISNAISYDERDTIYPVHYDSKFRGMPLAGVSRSERLSFKGTDKSLLFLNRNQILYIESHGRHSNIHTTSNSYEITESLLSLEKRFPDYFLRCHQSYLINPDFASSIERFKLTMSDGFVIPIPEKKYTQVKRLLLDFINARSSGTGI</sequence>
<dbReference type="InterPro" id="IPR046947">
    <property type="entry name" value="LytR-like"/>
</dbReference>
<dbReference type="SMART" id="SM00850">
    <property type="entry name" value="LytTR"/>
    <property type="match status" value="1"/>
</dbReference>
<dbReference type="GO" id="GO:0000156">
    <property type="term" value="F:phosphorelay response regulator activity"/>
    <property type="evidence" value="ECO:0007669"/>
    <property type="project" value="InterPro"/>
</dbReference>
<dbReference type="AlphaFoldDB" id="A0A8I0AJC8"/>
<evidence type="ECO:0000259" key="1">
    <source>
        <dbReference type="PROSITE" id="PS50930"/>
    </source>
</evidence>
<dbReference type="EMBL" id="JACOOX010000002">
    <property type="protein sequence ID" value="MBC5661981.1"/>
    <property type="molecule type" value="Genomic_DNA"/>
</dbReference>
<evidence type="ECO:0000313" key="2">
    <source>
        <dbReference type="EMBL" id="MBC5661981.1"/>
    </source>
</evidence>
<dbReference type="Pfam" id="PF04397">
    <property type="entry name" value="LytTR"/>
    <property type="match status" value="1"/>
</dbReference>
<dbReference type="InterPro" id="IPR007492">
    <property type="entry name" value="LytTR_DNA-bd_dom"/>
</dbReference>